<dbReference type="AlphaFoldDB" id="A0A8H3G4S7"/>
<protein>
    <submittedName>
        <fullName evidence="2">Uncharacterized protein</fullName>
    </submittedName>
</protein>
<name>A0A8H3G4S7_9LECA</name>
<feature type="region of interest" description="Disordered" evidence="1">
    <location>
        <begin position="1"/>
        <end position="27"/>
    </location>
</feature>
<comment type="caution">
    <text evidence="2">The sequence shown here is derived from an EMBL/GenBank/DDBJ whole genome shotgun (WGS) entry which is preliminary data.</text>
</comment>
<dbReference type="Proteomes" id="UP000664203">
    <property type="component" value="Unassembled WGS sequence"/>
</dbReference>
<evidence type="ECO:0000313" key="2">
    <source>
        <dbReference type="EMBL" id="CAF9934784.1"/>
    </source>
</evidence>
<evidence type="ECO:0000256" key="1">
    <source>
        <dbReference type="SAM" id="MobiDB-lite"/>
    </source>
</evidence>
<gene>
    <name evidence="2" type="ORF">ALECFALPRED_006088</name>
</gene>
<organism evidence="2 3">
    <name type="scientific">Alectoria fallacina</name>
    <dbReference type="NCBI Taxonomy" id="1903189"/>
    <lineage>
        <taxon>Eukaryota</taxon>
        <taxon>Fungi</taxon>
        <taxon>Dikarya</taxon>
        <taxon>Ascomycota</taxon>
        <taxon>Pezizomycotina</taxon>
        <taxon>Lecanoromycetes</taxon>
        <taxon>OSLEUM clade</taxon>
        <taxon>Lecanoromycetidae</taxon>
        <taxon>Lecanorales</taxon>
        <taxon>Lecanorineae</taxon>
        <taxon>Parmeliaceae</taxon>
        <taxon>Alectoria</taxon>
    </lineage>
</organism>
<proteinExistence type="predicted"/>
<dbReference type="OrthoDB" id="5377287at2759"/>
<keyword evidence="3" id="KW-1185">Reference proteome</keyword>
<accession>A0A8H3G4S7</accession>
<reference evidence="2" key="1">
    <citation type="submission" date="2021-03" db="EMBL/GenBank/DDBJ databases">
        <authorList>
            <person name="Tagirdzhanova G."/>
        </authorList>
    </citation>
    <scope>NUCLEOTIDE SEQUENCE</scope>
</reference>
<dbReference type="EMBL" id="CAJPDR010000388">
    <property type="protein sequence ID" value="CAF9934784.1"/>
    <property type="molecule type" value="Genomic_DNA"/>
</dbReference>
<sequence>MERGAPDGSNRSIRRRRDISAPSNHPSPALLQRHNHIMDHLRLHSSDSPLAKRSLASDLTVMGFRLIWDHADVIVSSTLAYYRTTEYYRNMTILAGGEFEFGPTTQNFMITYGVFRLTFGIWANAVTGIIGEIAPNGIGQFVQEFAEAMLALTAGVVIGTYRVLAWSVTTAIWITMVAVENADVRDLVNGL</sequence>
<evidence type="ECO:0000313" key="3">
    <source>
        <dbReference type="Proteomes" id="UP000664203"/>
    </source>
</evidence>